<feature type="transmembrane region" description="Helical" evidence="1">
    <location>
        <begin position="125"/>
        <end position="153"/>
    </location>
</feature>
<sequence>MRYVIQHKKSFYITFLILLFSVSLYFFILSFGAYKYLSEEFFPEDIKVALLGNPEEFLEGKTVLQIVETIHIEIFLILVVLLTVFSVNLRVLMKESIRYLLIGIGFISGIVYSLSPFVVKFISPIFSFVQSISLSLFLLTTLFVNSLNIYAFLRGKVR</sequence>
<organism evidence="2 3">
    <name type="scientific">Persephonella hydrogeniphila</name>
    <dbReference type="NCBI Taxonomy" id="198703"/>
    <lineage>
        <taxon>Bacteria</taxon>
        <taxon>Pseudomonadati</taxon>
        <taxon>Aquificota</taxon>
        <taxon>Aquificia</taxon>
        <taxon>Aquificales</taxon>
        <taxon>Hydrogenothermaceae</taxon>
        <taxon>Persephonella</taxon>
    </lineage>
</organism>
<gene>
    <name evidence="2" type="ORF">SAMN06265182_0659</name>
</gene>
<keyword evidence="1" id="KW-0812">Transmembrane</keyword>
<dbReference type="EMBL" id="OBEI01000002">
    <property type="protein sequence ID" value="SNZ06387.1"/>
    <property type="molecule type" value="Genomic_DNA"/>
</dbReference>
<evidence type="ECO:0000313" key="3">
    <source>
        <dbReference type="Proteomes" id="UP000219036"/>
    </source>
</evidence>
<protein>
    <submittedName>
        <fullName evidence="2">Uncharacterized protein</fullName>
    </submittedName>
</protein>
<evidence type="ECO:0000313" key="2">
    <source>
        <dbReference type="EMBL" id="SNZ06387.1"/>
    </source>
</evidence>
<keyword evidence="1" id="KW-1133">Transmembrane helix</keyword>
<evidence type="ECO:0000256" key="1">
    <source>
        <dbReference type="SAM" id="Phobius"/>
    </source>
</evidence>
<feature type="transmembrane region" description="Helical" evidence="1">
    <location>
        <begin position="70"/>
        <end position="92"/>
    </location>
</feature>
<reference evidence="3" key="1">
    <citation type="submission" date="2017-09" db="EMBL/GenBank/DDBJ databases">
        <authorList>
            <person name="Varghese N."/>
            <person name="Submissions S."/>
        </authorList>
    </citation>
    <scope>NUCLEOTIDE SEQUENCE [LARGE SCALE GENOMIC DNA]</scope>
    <source>
        <strain evidence="3">DSM 15103</strain>
    </source>
</reference>
<dbReference type="RefSeq" id="WP_096999845.1">
    <property type="nucleotide sequence ID" value="NZ_OBEI01000002.1"/>
</dbReference>
<dbReference type="Proteomes" id="UP000219036">
    <property type="component" value="Unassembled WGS sequence"/>
</dbReference>
<feature type="transmembrane region" description="Helical" evidence="1">
    <location>
        <begin position="99"/>
        <end position="119"/>
    </location>
</feature>
<keyword evidence="1" id="KW-0472">Membrane</keyword>
<dbReference type="OrthoDB" id="9926402at2"/>
<proteinExistence type="predicted"/>
<feature type="transmembrane region" description="Helical" evidence="1">
    <location>
        <begin position="12"/>
        <end position="34"/>
    </location>
</feature>
<keyword evidence="3" id="KW-1185">Reference proteome</keyword>
<name>A0A285NBS5_9AQUI</name>
<dbReference type="AlphaFoldDB" id="A0A285NBS5"/>
<accession>A0A285NBS5</accession>